<sequence length="93" mass="10964">MEIVSKDYSEVLCYATISPEKGKKGHHILMLGFRYVSGQPASLLFRHQNCRLDLGEESIDCFQVTTQITKYQIDREVKEECQIVVCRYHYWKM</sequence>
<accession>A0A061GSE3</accession>
<dbReference type="InParanoid" id="A0A061GSE3"/>
<dbReference type="Proteomes" id="UP000026915">
    <property type="component" value="Chromosome 9"/>
</dbReference>
<dbReference type="HOGENOM" id="CLU_2403990_0_0_1"/>
<evidence type="ECO:0000313" key="2">
    <source>
        <dbReference type="Proteomes" id="UP000026915"/>
    </source>
</evidence>
<keyword evidence="2" id="KW-1185">Reference proteome</keyword>
<protein>
    <submittedName>
        <fullName evidence="1">Uncharacterized protein</fullName>
    </submittedName>
</protein>
<proteinExistence type="predicted"/>
<organism evidence="1 2">
    <name type="scientific">Theobroma cacao</name>
    <name type="common">Cacao</name>
    <name type="synonym">Cocoa</name>
    <dbReference type="NCBI Taxonomy" id="3641"/>
    <lineage>
        <taxon>Eukaryota</taxon>
        <taxon>Viridiplantae</taxon>
        <taxon>Streptophyta</taxon>
        <taxon>Embryophyta</taxon>
        <taxon>Tracheophyta</taxon>
        <taxon>Spermatophyta</taxon>
        <taxon>Magnoliopsida</taxon>
        <taxon>eudicotyledons</taxon>
        <taxon>Gunneridae</taxon>
        <taxon>Pentapetalae</taxon>
        <taxon>rosids</taxon>
        <taxon>malvids</taxon>
        <taxon>Malvales</taxon>
        <taxon>Malvaceae</taxon>
        <taxon>Byttnerioideae</taxon>
        <taxon>Theobroma</taxon>
    </lineage>
</organism>
<evidence type="ECO:0000313" key="1">
    <source>
        <dbReference type="EMBL" id="EOY32740.1"/>
    </source>
</evidence>
<reference evidence="1 2" key="1">
    <citation type="journal article" date="2013" name="Genome Biol.">
        <title>The genome sequence of the most widely cultivated cacao type and its use to identify candidate genes regulating pod color.</title>
        <authorList>
            <person name="Motamayor J.C."/>
            <person name="Mockaitis K."/>
            <person name="Schmutz J."/>
            <person name="Haiminen N."/>
            <person name="Iii D.L."/>
            <person name="Cornejo O."/>
            <person name="Findley S.D."/>
            <person name="Zheng P."/>
            <person name="Utro F."/>
            <person name="Royaert S."/>
            <person name="Saski C."/>
            <person name="Jenkins J."/>
            <person name="Podicheti R."/>
            <person name="Zhao M."/>
            <person name="Scheffler B.E."/>
            <person name="Stack J.C."/>
            <person name="Feltus F.A."/>
            <person name="Mustiga G.M."/>
            <person name="Amores F."/>
            <person name="Phillips W."/>
            <person name="Marelli J.P."/>
            <person name="May G.D."/>
            <person name="Shapiro H."/>
            <person name="Ma J."/>
            <person name="Bustamante C.D."/>
            <person name="Schnell R.J."/>
            <person name="Main D."/>
            <person name="Gilbert D."/>
            <person name="Parida L."/>
            <person name="Kuhn D.N."/>
        </authorList>
    </citation>
    <scope>NUCLEOTIDE SEQUENCE [LARGE SCALE GENOMIC DNA]</scope>
    <source>
        <strain evidence="2">cv. Matina 1-6</strain>
    </source>
</reference>
<dbReference type="AlphaFoldDB" id="A0A061GSE3"/>
<dbReference type="Gramene" id="EOY32740">
    <property type="protein sequence ID" value="EOY32740"/>
    <property type="gene ID" value="TCM_040770"/>
</dbReference>
<dbReference type="EMBL" id="CM001887">
    <property type="protein sequence ID" value="EOY32740.1"/>
    <property type="molecule type" value="Genomic_DNA"/>
</dbReference>
<gene>
    <name evidence="1" type="ORF">TCM_040770</name>
</gene>
<name>A0A061GSE3_THECC</name>